<evidence type="ECO:0000313" key="2">
    <source>
        <dbReference type="WBParaSite" id="PEQ_0000110801-mRNA-1"/>
    </source>
</evidence>
<dbReference type="Proteomes" id="UP000887564">
    <property type="component" value="Unplaced"/>
</dbReference>
<dbReference type="PANTHER" id="PTHR10974:SF6">
    <property type="entry name" value="PROTEIN CBG19234"/>
    <property type="match status" value="1"/>
</dbReference>
<dbReference type="PANTHER" id="PTHR10974">
    <property type="entry name" value="FI08016P-RELATED"/>
    <property type="match status" value="1"/>
</dbReference>
<evidence type="ECO:0000313" key="1">
    <source>
        <dbReference type="Proteomes" id="UP000887564"/>
    </source>
</evidence>
<dbReference type="Pfam" id="PF02995">
    <property type="entry name" value="DUF229"/>
    <property type="match status" value="1"/>
</dbReference>
<organism evidence="1 2">
    <name type="scientific">Parascaris equorum</name>
    <name type="common">Equine roundworm</name>
    <dbReference type="NCBI Taxonomy" id="6256"/>
    <lineage>
        <taxon>Eukaryota</taxon>
        <taxon>Metazoa</taxon>
        <taxon>Ecdysozoa</taxon>
        <taxon>Nematoda</taxon>
        <taxon>Chromadorea</taxon>
        <taxon>Rhabditida</taxon>
        <taxon>Spirurina</taxon>
        <taxon>Ascaridomorpha</taxon>
        <taxon>Ascaridoidea</taxon>
        <taxon>Ascarididae</taxon>
        <taxon>Parascaris</taxon>
    </lineage>
</organism>
<dbReference type="InterPro" id="IPR004245">
    <property type="entry name" value="DUF229"/>
</dbReference>
<protein>
    <submittedName>
        <fullName evidence="2">Sulfatase N-terminal domain-containing protein</fullName>
    </submittedName>
</protein>
<dbReference type="AlphaFoldDB" id="A0A914R4B6"/>
<name>A0A914R4B6_PAREQ</name>
<accession>A0A914R4B6</accession>
<dbReference type="SUPFAM" id="SSF53649">
    <property type="entry name" value="Alkaline phosphatase-like"/>
    <property type="match status" value="1"/>
</dbReference>
<dbReference type="InterPro" id="IPR017850">
    <property type="entry name" value="Alkaline_phosphatase_core_sf"/>
</dbReference>
<dbReference type="WBParaSite" id="PEQ_0000110801-mRNA-1">
    <property type="protein sequence ID" value="PEQ_0000110801-mRNA-1"/>
    <property type="gene ID" value="PEQ_0000110801"/>
</dbReference>
<dbReference type="GO" id="GO:0005615">
    <property type="term" value="C:extracellular space"/>
    <property type="evidence" value="ECO:0007669"/>
    <property type="project" value="TreeGrafter"/>
</dbReference>
<keyword evidence="1" id="KW-1185">Reference proteome</keyword>
<sequence>MLNDDILDVRRGLFHYPNVTFVGFKRPPTHFYYRPFHLFNTRHSQLSVSVDQIVFQVNADVYLDIWESFTKRFGHFCHFSFNFLTGLTHDDPNYIESIDERLRSSLERLVANGSMSSTVFVIMGDHGNRIASIQRTYVGRIEERSPLFSIKLPERFVGSNGDSMRNLVENSKRCNVIHNFCRGLC</sequence>
<proteinExistence type="predicted"/>
<reference evidence="2" key="1">
    <citation type="submission" date="2022-11" db="UniProtKB">
        <authorList>
            <consortium name="WormBaseParasite"/>
        </authorList>
    </citation>
    <scope>IDENTIFICATION</scope>
</reference>